<protein>
    <submittedName>
        <fullName evidence="3">Uncharacterized protein</fullName>
    </submittedName>
</protein>
<sequence length="769" mass="87598">MSEMESNNDDDDNMADKDINLSDFDEYAIAAEMDFDGVDLEGDIETPAELVNDFDEDTSDLDALELELACDSVTHVESNVKTVASHISCREFNKDTSKKKLSSEETEKESKVFRPDENKLHKDERSSDEDDEKTEQNWVKDLWQARNANPEKCNQEAKTRGGLSSQENYESMSVMKKKENEIISKLEKDLDNREKSQLRKEFKRLQKLNLKELRIPPSVESFMMPVCCSDESVRDYQVRVHNFHLKDMKNTSFFKIICLAESMAVTFSKNKLDESDDTEERVLDILVHRHNIPQLMVHLHSFEFVCNPVAFEVWRREDAEFKTGSNMAGNAPERQKEKVLFKVTRDYSEMPEHCKSISGTALKRSLFLINLPPSIDEFTLRIVFPKAIKIGIAKVSHTISSAVVETSNVEDVWHCLNSCLQLEIDHREISMKAMHMQLNEEAQKWKRRLEQPSDQSDSTPYVFSFDRRVHNIKAREGISCPLSDSTFSEHESSHRLGYPNYGSLGEVQNWPTVGSTEIRTASYKEELGMQSMISPKLPNIANAQVSQQHFETPTPEEVMKTLTEPSAPANIGIIPGNCGTSHEVSSSTTANPARTDLPCVQETKSSLTTLERKDSEIKRPPLLLRALRQQVTGMIKKEKSSEKAETEKSSQKDKSSEKAGTEKSSQKDKSSEKAEAETLNQKEKSSEKAGAEKSSQKDKKEENKVPRQADTDTDTDEVKKEQNSSGEERERKGKKERQSRFSNRIGTRGIQISRRYKFWSRETAVDRGA</sequence>
<dbReference type="Proteomes" id="UP000245119">
    <property type="component" value="Linkage Group LG1"/>
</dbReference>
<keyword evidence="4" id="KW-1185">Reference proteome</keyword>
<evidence type="ECO:0000313" key="4">
    <source>
        <dbReference type="Proteomes" id="UP000245119"/>
    </source>
</evidence>
<feature type="region of interest" description="Disordered" evidence="2">
    <location>
        <begin position="580"/>
        <end position="748"/>
    </location>
</feature>
<name>A0A2T7Q1P6_POMCA</name>
<evidence type="ECO:0000256" key="2">
    <source>
        <dbReference type="SAM" id="MobiDB-lite"/>
    </source>
</evidence>
<dbReference type="AlphaFoldDB" id="A0A2T7Q1P6"/>
<accession>A0A2T7Q1P6</accession>
<proteinExistence type="predicted"/>
<feature type="compositionally biased region" description="Polar residues" evidence="2">
    <location>
        <begin position="580"/>
        <end position="592"/>
    </location>
</feature>
<evidence type="ECO:0000256" key="1">
    <source>
        <dbReference type="SAM" id="Coils"/>
    </source>
</evidence>
<feature type="compositionally biased region" description="Polar residues" evidence="2">
    <location>
        <begin position="162"/>
        <end position="171"/>
    </location>
</feature>
<organism evidence="3 4">
    <name type="scientific">Pomacea canaliculata</name>
    <name type="common">Golden apple snail</name>
    <dbReference type="NCBI Taxonomy" id="400727"/>
    <lineage>
        <taxon>Eukaryota</taxon>
        <taxon>Metazoa</taxon>
        <taxon>Spiralia</taxon>
        <taxon>Lophotrochozoa</taxon>
        <taxon>Mollusca</taxon>
        <taxon>Gastropoda</taxon>
        <taxon>Caenogastropoda</taxon>
        <taxon>Architaenioglossa</taxon>
        <taxon>Ampullarioidea</taxon>
        <taxon>Ampullariidae</taxon>
        <taxon>Pomacea</taxon>
    </lineage>
</organism>
<gene>
    <name evidence="3" type="ORF">C0Q70_02233</name>
</gene>
<feature type="compositionally biased region" description="Basic and acidic residues" evidence="2">
    <location>
        <begin position="635"/>
        <end position="739"/>
    </location>
</feature>
<keyword evidence="1" id="KW-0175">Coiled coil</keyword>
<feature type="region of interest" description="Disordered" evidence="2">
    <location>
        <begin position="94"/>
        <end position="171"/>
    </location>
</feature>
<evidence type="ECO:0000313" key="3">
    <source>
        <dbReference type="EMBL" id="PVD39598.1"/>
    </source>
</evidence>
<feature type="compositionally biased region" description="Basic and acidic residues" evidence="2">
    <location>
        <begin position="94"/>
        <end position="125"/>
    </location>
</feature>
<feature type="coiled-coil region" evidence="1">
    <location>
        <begin position="176"/>
        <end position="208"/>
    </location>
</feature>
<comment type="caution">
    <text evidence="3">The sequence shown here is derived from an EMBL/GenBank/DDBJ whole genome shotgun (WGS) entry which is preliminary data.</text>
</comment>
<dbReference type="EMBL" id="PZQS01000001">
    <property type="protein sequence ID" value="PVD39598.1"/>
    <property type="molecule type" value="Genomic_DNA"/>
</dbReference>
<feature type="compositionally biased region" description="Basic and acidic residues" evidence="2">
    <location>
        <begin position="610"/>
        <end position="619"/>
    </location>
</feature>
<reference evidence="3 4" key="1">
    <citation type="submission" date="2018-04" db="EMBL/GenBank/DDBJ databases">
        <title>The genome of golden apple snail Pomacea canaliculata provides insight into stress tolerance and invasive adaptation.</title>
        <authorList>
            <person name="Liu C."/>
            <person name="Liu B."/>
            <person name="Ren Y."/>
            <person name="Zhang Y."/>
            <person name="Wang H."/>
            <person name="Li S."/>
            <person name="Jiang F."/>
            <person name="Yin L."/>
            <person name="Zhang G."/>
            <person name="Qian W."/>
            <person name="Fan W."/>
        </authorList>
    </citation>
    <scope>NUCLEOTIDE SEQUENCE [LARGE SCALE GENOMIC DNA]</scope>
    <source>
        <strain evidence="3">SZHN2017</strain>
        <tissue evidence="3">Muscle</tissue>
    </source>
</reference>